<reference evidence="2" key="1">
    <citation type="journal article" date="2019" name="Int. J. Syst. Evol. Microbiol.">
        <title>The Global Catalogue of Microorganisms (GCM) 10K type strain sequencing project: providing services to taxonomists for standard genome sequencing and annotation.</title>
        <authorList>
            <consortium name="The Broad Institute Genomics Platform"/>
            <consortium name="The Broad Institute Genome Sequencing Center for Infectious Disease"/>
            <person name="Wu L."/>
            <person name="Ma J."/>
        </authorList>
    </citation>
    <scope>NUCLEOTIDE SEQUENCE [LARGE SCALE GENOMIC DNA]</scope>
    <source>
        <strain evidence="2">CGMCC 1.15461</strain>
    </source>
</reference>
<dbReference type="RefSeq" id="WP_188621494.1">
    <property type="nucleotide sequence ID" value="NZ_BMJE01000006.1"/>
</dbReference>
<evidence type="ECO:0008006" key="3">
    <source>
        <dbReference type="Google" id="ProtNLM"/>
    </source>
</evidence>
<name>A0ABQ1K466_9FLAO</name>
<gene>
    <name evidence="1" type="ORF">GCM10007424_23490</name>
</gene>
<evidence type="ECO:0000313" key="2">
    <source>
        <dbReference type="Proteomes" id="UP000615760"/>
    </source>
</evidence>
<sequence>MQATKEQKQLIHINTPNRDTKEEFVQWATDDNAKTSCNELSFDEANKILVQLNLTPHKPKNYAVFDKNNKQHRTILSLCIQNGFCKPHPKYGRVADLDALNTWMHSAKCPVQKPLKKMDAKEVSRIIGALSAMLKKKYK</sequence>
<dbReference type="Proteomes" id="UP000615760">
    <property type="component" value="Unassembled WGS sequence"/>
</dbReference>
<comment type="caution">
    <text evidence="1">The sequence shown here is derived from an EMBL/GenBank/DDBJ whole genome shotgun (WGS) entry which is preliminary data.</text>
</comment>
<evidence type="ECO:0000313" key="1">
    <source>
        <dbReference type="EMBL" id="GGB82753.1"/>
    </source>
</evidence>
<dbReference type="EMBL" id="BMJE01000006">
    <property type="protein sequence ID" value="GGB82753.1"/>
    <property type="molecule type" value="Genomic_DNA"/>
</dbReference>
<keyword evidence="2" id="KW-1185">Reference proteome</keyword>
<organism evidence="1 2">
    <name type="scientific">Flavobacterium suaedae</name>
    <dbReference type="NCBI Taxonomy" id="1767027"/>
    <lineage>
        <taxon>Bacteria</taxon>
        <taxon>Pseudomonadati</taxon>
        <taxon>Bacteroidota</taxon>
        <taxon>Flavobacteriia</taxon>
        <taxon>Flavobacteriales</taxon>
        <taxon>Flavobacteriaceae</taxon>
        <taxon>Flavobacterium</taxon>
    </lineage>
</organism>
<proteinExistence type="predicted"/>
<protein>
    <recommendedName>
        <fullName evidence="3">DNA-binding protein</fullName>
    </recommendedName>
</protein>
<accession>A0ABQ1K466</accession>